<keyword evidence="1" id="KW-0378">Hydrolase</keyword>
<evidence type="ECO:0000313" key="2">
    <source>
        <dbReference type="Proteomes" id="UP000503096"/>
    </source>
</evidence>
<organism evidence="1 2">
    <name type="scientific">Usitatibacter palustris</name>
    <dbReference type="NCBI Taxonomy" id="2732487"/>
    <lineage>
        <taxon>Bacteria</taxon>
        <taxon>Pseudomonadati</taxon>
        <taxon>Pseudomonadota</taxon>
        <taxon>Betaproteobacteria</taxon>
        <taxon>Nitrosomonadales</taxon>
        <taxon>Usitatibacteraceae</taxon>
        <taxon>Usitatibacter</taxon>
    </lineage>
</organism>
<dbReference type="InterPro" id="IPR012349">
    <property type="entry name" value="Split_barrel_FMN-bd"/>
</dbReference>
<accession>A0A6M4H365</accession>
<keyword evidence="2" id="KW-1185">Reference proteome</keyword>
<dbReference type="EMBL" id="CP053073">
    <property type="protein sequence ID" value="QJR13765.1"/>
    <property type="molecule type" value="Genomic_DNA"/>
</dbReference>
<dbReference type="GO" id="GO:0006508">
    <property type="term" value="P:proteolysis"/>
    <property type="evidence" value="ECO:0007669"/>
    <property type="project" value="UniProtKB-KW"/>
</dbReference>
<dbReference type="Pfam" id="PF04299">
    <property type="entry name" value="FMN_bind_2"/>
    <property type="match status" value="1"/>
</dbReference>
<dbReference type="RefSeq" id="WP_171160508.1">
    <property type="nucleotide sequence ID" value="NZ_CP053073.1"/>
</dbReference>
<dbReference type="InParanoid" id="A0A6M4H365"/>
<sequence length="204" mass="22996">MYLPKHFDEPRVETIHALIREHPLATLVVRGPDGFEANHVPFLVDPQPGPFGTLRAHVARNNPTWQHLQANPEALVIFSGPQAYISPSAYPSKQEHGRVVPTWNYFAVHAQGSVKVIEDTEWLRKLVTELTDHFEAGRENPWKVTDAPEEFVQNMLAAIVGIEMPVTKFVAKRKASQNRSEADRWGVVEDLRRDGHEAAASLIE</sequence>
<evidence type="ECO:0000313" key="1">
    <source>
        <dbReference type="EMBL" id="QJR13765.1"/>
    </source>
</evidence>
<gene>
    <name evidence="1" type="primary">paiB</name>
    <name evidence="1" type="ORF">DSM104440_00555</name>
</gene>
<dbReference type="AlphaFoldDB" id="A0A6M4H365"/>
<name>A0A6M4H365_9PROT</name>
<dbReference type="SUPFAM" id="SSF50475">
    <property type="entry name" value="FMN-binding split barrel"/>
    <property type="match status" value="1"/>
</dbReference>
<dbReference type="PIRSF" id="PIRSF010372">
    <property type="entry name" value="PaiB"/>
    <property type="match status" value="1"/>
</dbReference>
<keyword evidence="1" id="KW-0645">Protease</keyword>
<dbReference type="GO" id="GO:0008233">
    <property type="term" value="F:peptidase activity"/>
    <property type="evidence" value="ECO:0007669"/>
    <property type="project" value="UniProtKB-KW"/>
</dbReference>
<dbReference type="Proteomes" id="UP000503096">
    <property type="component" value="Chromosome"/>
</dbReference>
<protein>
    <submittedName>
        <fullName evidence="1">Protease synthase and sporulation protein PAI 2</fullName>
    </submittedName>
</protein>
<dbReference type="PANTHER" id="PTHR35802">
    <property type="entry name" value="PROTEASE SYNTHASE AND SPORULATION PROTEIN PAI 2"/>
    <property type="match status" value="1"/>
</dbReference>
<proteinExistence type="predicted"/>
<dbReference type="InterPro" id="IPR007396">
    <property type="entry name" value="TR_PAI2-type"/>
</dbReference>
<dbReference type="Gene3D" id="2.30.110.10">
    <property type="entry name" value="Electron Transport, Fmn-binding Protein, Chain A"/>
    <property type="match status" value="1"/>
</dbReference>
<dbReference type="KEGG" id="upl:DSM104440_00555"/>
<reference evidence="1 2" key="1">
    <citation type="submission" date="2020-04" db="EMBL/GenBank/DDBJ databases">
        <title>Usitatibacter rugosus gen. nov., sp. nov. and Usitatibacter palustris sp. nov., novel members of Usitatibacteraceae fam. nov. within the order Nitrosomonadales isolated from soil.</title>
        <authorList>
            <person name="Huber K.J."/>
            <person name="Neumann-Schaal M."/>
            <person name="Geppert A."/>
            <person name="Luckner M."/>
            <person name="Wanner G."/>
            <person name="Overmann J."/>
        </authorList>
    </citation>
    <scope>NUCLEOTIDE SEQUENCE [LARGE SCALE GENOMIC DNA]</scope>
    <source>
        <strain evidence="1 2">Swamp67</strain>
    </source>
</reference>
<dbReference type="PANTHER" id="PTHR35802:SF1">
    <property type="entry name" value="PROTEASE SYNTHASE AND SPORULATION PROTEIN PAI 2"/>
    <property type="match status" value="1"/>
</dbReference>